<comment type="function">
    <text evidence="6">Demethylates proteins that have been reversibly carboxymethylated. Demethylates PPP2CB (in vitro) and PPP2CA. Binding to PPP2CA displaces the manganese ion and inactivates the enzyme.</text>
</comment>
<dbReference type="Pfam" id="PF12697">
    <property type="entry name" value="Abhydrolase_6"/>
    <property type="match status" value="1"/>
</dbReference>
<dbReference type="PANTHER" id="PTHR14189:SF0">
    <property type="entry name" value="PROTEIN PHOSPHATASE METHYLESTERASE 1"/>
    <property type="match status" value="1"/>
</dbReference>
<accession>A0A6F9DQ21</accession>
<gene>
    <name evidence="9" type="primary">Ppme1</name>
</gene>
<evidence type="ECO:0000256" key="6">
    <source>
        <dbReference type="ARBA" id="ARBA00024698"/>
    </source>
</evidence>
<feature type="domain" description="AB hydrolase-1" evidence="8">
    <location>
        <begin position="70"/>
        <end position="310"/>
    </location>
</feature>
<dbReference type="GO" id="GO:0051723">
    <property type="term" value="F:protein methylesterase activity"/>
    <property type="evidence" value="ECO:0007669"/>
    <property type="project" value="UniProtKB-EC"/>
</dbReference>
<dbReference type="PANTHER" id="PTHR14189">
    <property type="entry name" value="PROTEIN PHOSPHATASE METHYLESTERASE-1 RELATED"/>
    <property type="match status" value="1"/>
</dbReference>
<comment type="catalytic activity">
    <reaction evidence="7">
        <text>[phosphatase 2A protein]-C-terminal L-leucine methyl ester + H2O = [phosphatase 2A protein]-C-terminal L-leucine + methanol + H(+)</text>
        <dbReference type="Rhea" id="RHEA:48548"/>
        <dbReference type="Rhea" id="RHEA-COMP:12134"/>
        <dbReference type="Rhea" id="RHEA-COMP:12135"/>
        <dbReference type="ChEBI" id="CHEBI:15377"/>
        <dbReference type="ChEBI" id="CHEBI:15378"/>
        <dbReference type="ChEBI" id="CHEBI:17790"/>
        <dbReference type="ChEBI" id="CHEBI:90516"/>
        <dbReference type="ChEBI" id="CHEBI:90517"/>
        <dbReference type="EC" id="3.1.1.89"/>
    </reaction>
</comment>
<organism evidence="9">
    <name type="scientific">Phallusia mammillata</name>
    <dbReference type="NCBI Taxonomy" id="59560"/>
    <lineage>
        <taxon>Eukaryota</taxon>
        <taxon>Metazoa</taxon>
        <taxon>Chordata</taxon>
        <taxon>Tunicata</taxon>
        <taxon>Ascidiacea</taxon>
        <taxon>Phlebobranchia</taxon>
        <taxon>Ascidiidae</taxon>
        <taxon>Phallusia</taxon>
    </lineage>
</organism>
<dbReference type="Gene3D" id="3.40.50.1820">
    <property type="entry name" value="alpha/beta hydrolase"/>
    <property type="match status" value="1"/>
</dbReference>
<evidence type="ECO:0000256" key="2">
    <source>
        <dbReference type="ARBA" id="ARBA00011604"/>
    </source>
</evidence>
<name>A0A6F9DQ21_9ASCI</name>
<dbReference type="InterPro" id="IPR000073">
    <property type="entry name" value="AB_hydrolase_1"/>
</dbReference>
<dbReference type="InterPro" id="IPR029058">
    <property type="entry name" value="AB_hydrolase_fold"/>
</dbReference>
<keyword evidence="4" id="KW-0719">Serine esterase</keyword>
<evidence type="ECO:0000256" key="7">
    <source>
        <dbReference type="ARBA" id="ARBA00049203"/>
    </source>
</evidence>
<dbReference type="SUPFAM" id="SSF53474">
    <property type="entry name" value="alpha/beta-Hydrolases"/>
    <property type="match status" value="1"/>
</dbReference>
<comment type="subunit">
    <text evidence="2">Binds PPP2CA and PPP2CB.</text>
</comment>
<evidence type="ECO:0000313" key="9">
    <source>
        <dbReference type="EMBL" id="CAB3265083.1"/>
    </source>
</evidence>
<keyword evidence="5" id="KW-0378">Hydrolase</keyword>
<dbReference type="AlphaFoldDB" id="A0A6F9DQ21"/>
<comment type="similarity">
    <text evidence="1">Belongs to the AB hydrolase superfamily.</text>
</comment>
<protein>
    <recommendedName>
        <fullName evidence="3">protein phosphatase methylesterase-1</fullName>
        <ecNumber evidence="3">3.1.1.89</ecNumber>
    </recommendedName>
</protein>
<dbReference type="EMBL" id="LR789221">
    <property type="protein sequence ID" value="CAB3265083.1"/>
    <property type="molecule type" value="mRNA"/>
</dbReference>
<proteinExistence type="evidence at transcript level"/>
<sequence length="420" mass="46715">MSSMHKKVLTAGLPPRGAIPGRITTSQRLFNAKKDFSVKSWNGYFDTEETIEVGSNLFHLYRNGNNGTLIVFLHGGGFSGLSWALLTKYLVSSVKCQCIAIDLRGHGNTHTTNDDDLSASTLASDVCDVIEALNVDEPVILIGHSMGGAIAVHAASTNRITKLAGLIVLDVVEGTALESLAAMHGVLASRPQMFRSIEKANEWCTKSGYIRNLESARVSMIGQLKREGSRRSKTCFTSQPPGVMDAIAEDGDEEQVTCQKEPSVSDNKEDLPIYVWRIDLSKTEQYWRGWFTGLSSLFLSIPLPKILMLAGINNLDRDLTIGQMQGKFQLQWNCLYPHCQINLTSLLSGNPLRCFTNKHPQRHNFAACVGEFDRKKHGLAKEWTRSTRRRTRQSCRSYFGLSHSAQTDPVSRRSCHVTFY</sequence>
<dbReference type="EC" id="3.1.1.89" evidence="3"/>
<evidence type="ECO:0000256" key="5">
    <source>
        <dbReference type="ARBA" id="ARBA00022801"/>
    </source>
</evidence>
<evidence type="ECO:0000256" key="1">
    <source>
        <dbReference type="ARBA" id="ARBA00008645"/>
    </source>
</evidence>
<dbReference type="InterPro" id="IPR016812">
    <property type="entry name" value="PPase_methylesterase_euk"/>
</dbReference>
<reference evidence="9" key="1">
    <citation type="submission" date="2020-04" db="EMBL/GenBank/DDBJ databases">
        <authorList>
            <person name="Neveu A P."/>
        </authorList>
    </citation>
    <scope>NUCLEOTIDE SEQUENCE</scope>
    <source>
        <tissue evidence="9">Whole embryo</tissue>
    </source>
</reference>
<evidence type="ECO:0000256" key="4">
    <source>
        <dbReference type="ARBA" id="ARBA00022487"/>
    </source>
</evidence>
<evidence type="ECO:0000256" key="3">
    <source>
        <dbReference type="ARBA" id="ARBA00013111"/>
    </source>
</evidence>
<evidence type="ECO:0000259" key="8">
    <source>
        <dbReference type="Pfam" id="PF12697"/>
    </source>
</evidence>